<dbReference type="GeneID" id="105233129"/>
<evidence type="ECO:0000256" key="5">
    <source>
        <dbReference type="ARBA" id="ARBA00011245"/>
    </source>
</evidence>
<evidence type="ECO:0000256" key="13">
    <source>
        <dbReference type="ARBA" id="ARBA00023277"/>
    </source>
</evidence>
<evidence type="ECO:0000256" key="15">
    <source>
        <dbReference type="RuleBase" id="RU003615"/>
    </source>
</evidence>
<gene>
    <name evidence="21" type="primary">LOC105233129</name>
</gene>
<feature type="compositionally biased region" description="Acidic residues" evidence="16">
    <location>
        <begin position="864"/>
        <end position="873"/>
    </location>
</feature>
<dbReference type="InterPro" id="IPR006047">
    <property type="entry name" value="GH13_cat_dom"/>
</dbReference>
<dbReference type="InterPro" id="IPR013780">
    <property type="entry name" value="Glyco_hydro_b"/>
</dbReference>
<dbReference type="PRINTS" id="PR00110">
    <property type="entry name" value="ALPHAAMYLASE"/>
</dbReference>
<feature type="domain" description="Glycosyl hydrolase family 13 catalytic" evidence="19">
    <location>
        <begin position="69"/>
        <end position="442"/>
    </location>
</feature>
<comment type="subunit">
    <text evidence="5">Monomer.</text>
</comment>
<reference evidence="21" key="1">
    <citation type="submission" date="2025-08" db="UniProtKB">
        <authorList>
            <consortium name="RefSeq"/>
        </authorList>
    </citation>
    <scope>IDENTIFICATION</scope>
    <source>
        <tissue evidence="21">Adult</tissue>
    </source>
</reference>
<evidence type="ECO:0000256" key="12">
    <source>
        <dbReference type="ARBA" id="ARBA00023214"/>
    </source>
</evidence>
<evidence type="ECO:0000259" key="19">
    <source>
        <dbReference type="SMART" id="SM00642"/>
    </source>
</evidence>
<evidence type="ECO:0000256" key="16">
    <source>
        <dbReference type="SAM" id="MobiDB-lite"/>
    </source>
</evidence>
<evidence type="ECO:0000313" key="20">
    <source>
        <dbReference type="Proteomes" id="UP001652620"/>
    </source>
</evidence>
<comment type="similarity">
    <text evidence="4 15">Belongs to the glycosyl hydrolase 13 family.</text>
</comment>
<dbReference type="InterPro" id="IPR017853">
    <property type="entry name" value="GH"/>
</dbReference>
<keyword evidence="20" id="KW-1185">Reference proteome</keyword>
<evidence type="ECO:0000256" key="2">
    <source>
        <dbReference type="ARBA" id="ARBA00001913"/>
    </source>
</evidence>
<dbReference type="RefSeq" id="XP_049307501.1">
    <property type="nucleotide sequence ID" value="XM_049451544.1"/>
</dbReference>
<dbReference type="Gene3D" id="3.20.20.80">
    <property type="entry name" value="Glycosidases"/>
    <property type="match status" value="1"/>
</dbReference>
<keyword evidence="12" id="KW-0868">Chloride</keyword>
<evidence type="ECO:0000256" key="14">
    <source>
        <dbReference type="ARBA" id="ARBA00023295"/>
    </source>
</evidence>
<name>A0ABM3JE49_BACDO</name>
<dbReference type="CDD" id="cd11317">
    <property type="entry name" value="AmyAc_bac_euk_AmyA"/>
    <property type="match status" value="1"/>
</dbReference>
<keyword evidence="7" id="KW-0479">Metal-binding</keyword>
<feature type="compositionally biased region" description="Basic and acidic residues" evidence="16">
    <location>
        <begin position="849"/>
        <end position="863"/>
    </location>
</feature>
<dbReference type="SMART" id="SM00632">
    <property type="entry name" value="Aamy_C"/>
    <property type="match status" value="1"/>
</dbReference>
<dbReference type="InterPro" id="IPR031319">
    <property type="entry name" value="A-amylase_C"/>
</dbReference>
<evidence type="ECO:0000256" key="8">
    <source>
        <dbReference type="ARBA" id="ARBA00022729"/>
    </source>
</evidence>
<evidence type="ECO:0000256" key="7">
    <source>
        <dbReference type="ARBA" id="ARBA00022723"/>
    </source>
</evidence>
<comment type="catalytic activity">
    <reaction evidence="1">
        <text>Endohydrolysis of (1-&gt;4)-alpha-D-glucosidic linkages in polysaccharides containing three or more (1-&gt;4)-alpha-linked D-glucose units.</text>
        <dbReference type="EC" id="3.2.1.1"/>
    </reaction>
</comment>
<dbReference type="EC" id="3.2.1.1" evidence="6"/>
<feature type="signal peptide" evidence="17">
    <location>
        <begin position="1"/>
        <end position="34"/>
    </location>
</feature>
<feature type="region of interest" description="Disordered" evidence="16">
    <location>
        <begin position="765"/>
        <end position="899"/>
    </location>
</feature>
<feature type="compositionally biased region" description="Acidic residues" evidence="16">
    <location>
        <begin position="787"/>
        <end position="816"/>
    </location>
</feature>
<keyword evidence="13" id="KW-0119">Carbohydrate metabolism</keyword>
<evidence type="ECO:0000256" key="1">
    <source>
        <dbReference type="ARBA" id="ARBA00000548"/>
    </source>
</evidence>
<evidence type="ECO:0000259" key="18">
    <source>
        <dbReference type="SMART" id="SM00632"/>
    </source>
</evidence>
<protein>
    <recommendedName>
        <fullName evidence="6">alpha-amylase</fullName>
        <ecNumber evidence="6">3.2.1.1</ecNumber>
    </recommendedName>
</protein>
<feature type="domain" description="Alpha-amylase C-terminal" evidence="18">
    <location>
        <begin position="575"/>
        <end position="666"/>
    </location>
</feature>
<dbReference type="InterPro" id="IPR006048">
    <property type="entry name" value="A-amylase/branching_C"/>
</dbReference>
<keyword evidence="8 17" id="KW-0732">Signal</keyword>
<evidence type="ECO:0000256" key="11">
    <source>
        <dbReference type="ARBA" id="ARBA00023157"/>
    </source>
</evidence>
<evidence type="ECO:0000313" key="21">
    <source>
        <dbReference type="RefSeq" id="XP_049307501.1"/>
    </source>
</evidence>
<dbReference type="SMART" id="SM00642">
    <property type="entry name" value="Aamy"/>
    <property type="match status" value="1"/>
</dbReference>
<dbReference type="Proteomes" id="UP001652620">
    <property type="component" value="Chromosome 3"/>
</dbReference>
<proteinExistence type="inferred from homology"/>
<evidence type="ECO:0000256" key="10">
    <source>
        <dbReference type="ARBA" id="ARBA00022837"/>
    </source>
</evidence>
<keyword evidence="10" id="KW-0106">Calcium</keyword>
<comment type="cofactor">
    <cofactor evidence="3">
        <name>chloride</name>
        <dbReference type="ChEBI" id="CHEBI:17996"/>
    </cofactor>
</comment>
<dbReference type="InterPro" id="IPR006046">
    <property type="entry name" value="Alpha_amylase"/>
</dbReference>
<sequence length="993" mass="106979">MQVKRSAQRVPCARLPSALLLAALLLPRFSACVAIAVDTADGGSNKLQFEQPAQPLQDHTQTHFLPNRTGIVQLFEWKFADIATECAQFLGPQGYAGVQVSPVAEHLVVRSESMQQPWWARYQPLSFQIVSRSGGEAEFQLMTQACNAAGVRVYVDVVLNHMAGAYNQATASGQQLLVGYAGSTANASSYEFTALPFTSRHFHKPCTLTNYMDAHVVRNCELNGWPDLNHYRLDVRANLTEFLNRLVDLGVAGFRVDSAKYIWPIDIKLLFQGVKNLNSDDFDFPENARPFVYQDVVDLGVDSVSKTEYSSYGMVTDYLYAAILANIINGRAPLSTLINWGPAMGFLPHQQALVFVDSHDGQRDRNLLGANQLISYKQPRKYIIATAFMLAHPYGRVKRIMSSYYFAAQHPEQGPPFEEGKEPEADAEADAGEAAEDSEAAEGGEVAEGSEAAEGDEAAEENIEPAEGDEQAVEVDDNAAEGENEAAEVESEAAEVENDAEEVDTVGAEGDKDAANIVASSSHIRSPTFDGASGRCEYASGWVCEHRWPPIVQMIRLVNTLSEMEDGVMNFQTAGPNHIAFCRGNKAFFVFNSDLQLAYDADVATCLPSGTYCDVISGGRAEHGASRADCAGKRVIVGAEGKAHIMVPAVLGIDEEGAAVGSDYDETDVEANDAYGIAAGADGEFGVLAIYEGSRLDNEAQTDGGQTTLGGDGGETVTEAVADDEEDSVDAENVTETVDVTEEVVSAEEQEDAVVERKNAKLEEVATNASVENENAEAEATAVDTAAADEEVEEQVIEEGEDEQPALDEEEPAVDGDQEKMDEAEGQVNEDGEDEQPAVDEEEPAVDGDQEKMDEAAPEKTEEIEIAVDDEPTATDAINNPPFSEDANNDDDTTSEVDTAATEANEDQFARNVTGLRVGLVNIEKAVKELENKAGEDNGSGITTAVKDVADSIAEKTKEVVAKAGFNNRAARSTESEQFCSLLILISNILINL</sequence>
<dbReference type="Pfam" id="PF02806">
    <property type="entry name" value="Alpha-amylase_C"/>
    <property type="match status" value="1"/>
</dbReference>
<organism evidence="20 21">
    <name type="scientific">Bactrocera dorsalis</name>
    <name type="common">Oriental fruit fly</name>
    <name type="synonym">Dacus dorsalis</name>
    <dbReference type="NCBI Taxonomy" id="27457"/>
    <lineage>
        <taxon>Eukaryota</taxon>
        <taxon>Metazoa</taxon>
        <taxon>Ecdysozoa</taxon>
        <taxon>Arthropoda</taxon>
        <taxon>Hexapoda</taxon>
        <taxon>Insecta</taxon>
        <taxon>Pterygota</taxon>
        <taxon>Neoptera</taxon>
        <taxon>Endopterygota</taxon>
        <taxon>Diptera</taxon>
        <taxon>Brachycera</taxon>
        <taxon>Muscomorpha</taxon>
        <taxon>Tephritoidea</taxon>
        <taxon>Tephritidae</taxon>
        <taxon>Bactrocera</taxon>
        <taxon>Bactrocera</taxon>
    </lineage>
</organism>
<feature type="chain" id="PRO_5045985807" description="alpha-amylase" evidence="17">
    <location>
        <begin position="35"/>
        <end position="993"/>
    </location>
</feature>
<evidence type="ECO:0000256" key="3">
    <source>
        <dbReference type="ARBA" id="ARBA00001923"/>
    </source>
</evidence>
<feature type="compositionally biased region" description="Acidic residues" evidence="16">
    <location>
        <begin position="425"/>
        <end position="442"/>
    </location>
</feature>
<feature type="compositionally biased region" description="Low complexity" evidence="16">
    <location>
        <begin position="765"/>
        <end position="786"/>
    </location>
</feature>
<dbReference type="SUPFAM" id="SSF51011">
    <property type="entry name" value="Glycosyl hydrolase domain"/>
    <property type="match status" value="1"/>
</dbReference>
<feature type="compositionally biased region" description="Acidic residues" evidence="16">
    <location>
        <begin position="451"/>
        <end position="504"/>
    </location>
</feature>
<evidence type="ECO:0000256" key="4">
    <source>
        <dbReference type="ARBA" id="ARBA00008061"/>
    </source>
</evidence>
<dbReference type="Pfam" id="PF00128">
    <property type="entry name" value="Alpha-amylase"/>
    <property type="match status" value="1"/>
</dbReference>
<keyword evidence="11" id="KW-1015">Disulfide bond</keyword>
<accession>A0ABM3JE49</accession>
<feature type="compositionally biased region" description="Acidic residues" evidence="16">
    <location>
        <begin position="824"/>
        <end position="848"/>
    </location>
</feature>
<comment type="cofactor">
    <cofactor evidence="2">
        <name>Ca(2+)</name>
        <dbReference type="ChEBI" id="CHEBI:29108"/>
    </cofactor>
</comment>
<feature type="region of interest" description="Disordered" evidence="16">
    <location>
        <begin position="411"/>
        <end position="511"/>
    </location>
</feature>
<evidence type="ECO:0000256" key="9">
    <source>
        <dbReference type="ARBA" id="ARBA00022801"/>
    </source>
</evidence>
<evidence type="ECO:0000256" key="17">
    <source>
        <dbReference type="SAM" id="SignalP"/>
    </source>
</evidence>
<dbReference type="Gene3D" id="2.60.40.1180">
    <property type="entry name" value="Golgi alpha-mannosidase II"/>
    <property type="match status" value="1"/>
</dbReference>
<dbReference type="PANTHER" id="PTHR43447">
    <property type="entry name" value="ALPHA-AMYLASE"/>
    <property type="match status" value="1"/>
</dbReference>
<dbReference type="SUPFAM" id="SSF51445">
    <property type="entry name" value="(Trans)glycosidases"/>
    <property type="match status" value="1"/>
</dbReference>
<evidence type="ECO:0000256" key="6">
    <source>
        <dbReference type="ARBA" id="ARBA00012595"/>
    </source>
</evidence>
<keyword evidence="14" id="KW-0326">Glycosidase</keyword>
<keyword evidence="9" id="KW-0378">Hydrolase</keyword>